<reference evidence="10" key="1">
    <citation type="submission" date="2017-02" db="UniProtKB">
        <authorList>
            <consortium name="WormBaseParasite"/>
        </authorList>
    </citation>
    <scope>IDENTIFICATION</scope>
</reference>
<dbReference type="WBParaSite" id="NBR_0001107301-mRNA-1">
    <property type="protein sequence ID" value="NBR_0001107301-mRNA-1"/>
    <property type="gene ID" value="NBR_0001107301"/>
</dbReference>
<dbReference type="InterPro" id="IPR008962">
    <property type="entry name" value="PapD-like_sf"/>
</dbReference>
<gene>
    <name evidence="8" type="ORF">NBR_LOCUS11074</name>
</gene>
<keyword evidence="4" id="KW-0966">Cell projection</keyword>
<accession>A0A0N4Y538</accession>
<protein>
    <submittedName>
        <fullName evidence="10">MSP domain-containing protein</fullName>
    </submittedName>
</protein>
<name>A0A0N4Y538_NIPBR</name>
<proteinExistence type="predicted"/>
<keyword evidence="3" id="KW-0206">Cytoskeleton</keyword>
<dbReference type="STRING" id="27835.A0A0N4Y538"/>
<evidence type="ECO:0000256" key="2">
    <source>
        <dbReference type="ARBA" id="ARBA00022490"/>
    </source>
</evidence>
<dbReference type="InterPro" id="IPR000535">
    <property type="entry name" value="MSP_dom"/>
</dbReference>
<keyword evidence="2" id="KW-0963">Cytoplasm</keyword>
<evidence type="ECO:0000313" key="9">
    <source>
        <dbReference type="Proteomes" id="UP000271162"/>
    </source>
</evidence>
<comment type="function">
    <text evidence="5">Central component in molecular interactions underlying sperm crawling. Forms an extensive filament system that extends from sperm villipoda, along the leading edge of the pseudopod.</text>
</comment>
<keyword evidence="9" id="KW-1185">Reference proteome</keyword>
<dbReference type="PANTHER" id="PTHR22920">
    <property type="entry name" value="MAJOR SPERM PROTEIN"/>
    <property type="match status" value="1"/>
</dbReference>
<dbReference type="InterPro" id="IPR051155">
    <property type="entry name" value="Nematode_MSP"/>
</dbReference>
<evidence type="ECO:0000259" key="7">
    <source>
        <dbReference type="PROSITE" id="PS50202"/>
    </source>
</evidence>
<dbReference type="AlphaFoldDB" id="A0A0N4Y538"/>
<evidence type="ECO:0000256" key="1">
    <source>
        <dbReference type="ARBA" id="ARBA00004245"/>
    </source>
</evidence>
<dbReference type="OrthoDB" id="5918453at2759"/>
<evidence type="ECO:0000256" key="4">
    <source>
        <dbReference type="ARBA" id="ARBA00023273"/>
    </source>
</evidence>
<comment type="subcellular location">
    <subcellularLocation>
        <location evidence="6">Cell projection</location>
        <location evidence="6">Pseudopodium</location>
    </subcellularLocation>
    <subcellularLocation>
        <location evidence="1">Cytoplasm</location>
        <location evidence="1">Cytoskeleton</location>
    </subcellularLocation>
</comment>
<organism evidence="10">
    <name type="scientific">Nippostrongylus brasiliensis</name>
    <name type="common">Rat hookworm</name>
    <dbReference type="NCBI Taxonomy" id="27835"/>
    <lineage>
        <taxon>Eukaryota</taxon>
        <taxon>Metazoa</taxon>
        <taxon>Ecdysozoa</taxon>
        <taxon>Nematoda</taxon>
        <taxon>Chromadorea</taxon>
        <taxon>Rhabditida</taxon>
        <taxon>Rhabditina</taxon>
        <taxon>Rhabditomorpha</taxon>
        <taxon>Strongyloidea</taxon>
        <taxon>Heligmosomidae</taxon>
        <taxon>Nippostrongylus</taxon>
    </lineage>
</organism>
<dbReference type="SUPFAM" id="SSF49354">
    <property type="entry name" value="PapD-like"/>
    <property type="match status" value="1"/>
</dbReference>
<evidence type="ECO:0000313" key="10">
    <source>
        <dbReference type="WBParaSite" id="NBR_0001107301-mRNA-1"/>
    </source>
</evidence>
<feature type="domain" description="MSP" evidence="7">
    <location>
        <begin position="1"/>
        <end position="106"/>
    </location>
</feature>
<reference evidence="8 9" key="2">
    <citation type="submission" date="2018-11" db="EMBL/GenBank/DDBJ databases">
        <authorList>
            <consortium name="Pathogen Informatics"/>
        </authorList>
    </citation>
    <scope>NUCLEOTIDE SEQUENCE [LARGE SCALE GENOMIC DNA]</scope>
</reference>
<sequence length="106" mass="11957">MRLQLLSLEVRSRLFIASIQAVKKLSELEVDPACVVLDPKEATLMAVSCDVFDYDREDISNNRITVEWCNTPDGAAKQFAEDGSKEMVRFAGRTSRYSTILKGKRI</sequence>
<evidence type="ECO:0000256" key="6">
    <source>
        <dbReference type="ARBA" id="ARBA00037818"/>
    </source>
</evidence>
<evidence type="ECO:0000256" key="5">
    <source>
        <dbReference type="ARBA" id="ARBA00037744"/>
    </source>
</evidence>
<dbReference type="InterPro" id="IPR013783">
    <property type="entry name" value="Ig-like_fold"/>
</dbReference>
<dbReference type="Proteomes" id="UP000271162">
    <property type="component" value="Unassembled WGS sequence"/>
</dbReference>
<dbReference type="GO" id="GO:0005856">
    <property type="term" value="C:cytoskeleton"/>
    <property type="evidence" value="ECO:0007669"/>
    <property type="project" value="UniProtKB-SubCell"/>
</dbReference>
<dbReference type="EMBL" id="UYSL01020451">
    <property type="protein sequence ID" value="VDL74663.1"/>
    <property type="molecule type" value="Genomic_DNA"/>
</dbReference>
<dbReference type="Gene3D" id="2.60.40.10">
    <property type="entry name" value="Immunoglobulins"/>
    <property type="match status" value="1"/>
</dbReference>
<evidence type="ECO:0000313" key="8">
    <source>
        <dbReference type="EMBL" id="VDL74663.1"/>
    </source>
</evidence>
<dbReference type="PANTHER" id="PTHR22920:SF7">
    <property type="entry name" value="MSP DOMAIN-CONTAINING PROTEIN-RELATED"/>
    <property type="match status" value="1"/>
</dbReference>
<dbReference type="GO" id="GO:0031143">
    <property type="term" value="C:pseudopodium"/>
    <property type="evidence" value="ECO:0007669"/>
    <property type="project" value="UniProtKB-SubCell"/>
</dbReference>
<evidence type="ECO:0000256" key="3">
    <source>
        <dbReference type="ARBA" id="ARBA00023212"/>
    </source>
</evidence>
<dbReference type="PROSITE" id="PS50202">
    <property type="entry name" value="MSP"/>
    <property type="match status" value="1"/>
</dbReference>